<dbReference type="InterPro" id="IPR036271">
    <property type="entry name" value="Tet_transcr_reg_TetR-rel_C_sf"/>
</dbReference>
<feature type="region of interest" description="Disordered" evidence="5">
    <location>
        <begin position="1"/>
        <end position="33"/>
    </location>
</feature>
<accession>A0ABZ1UVB9</accession>
<evidence type="ECO:0000256" key="3">
    <source>
        <dbReference type="ARBA" id="ARBA00023163"/>
    </source>
</evidence>
<dbReference type="Gene3D" id="1.10.357.10">
    <property type="entry name" value="Tetracycline Repressor, domain 2"/>
    <property type="match status" value="1"/>
</dbReference>
<name>A0ABZ1UVB9_9ACTN</name>
<keyword evidence="8" id="KW-1185">Reference proteome</keyword>
<reference evidence="7" key="1">
    <citation type="submission" date="2022-10" db="EMBL/GenBank/DDBJ databases">
        <title>The complete genomes of actinobacterial strains from the NBC collection.</title>
        <authorList>
            <person name="Joergensen T.S."/>
            <person name="Alvarez Arevalo M."/>
            <person name="Sterndorff E.B."/>
            <person name="Faurdal D."/>
            <person name="Vuksanovic O."/>
            <person name="Mourched A.-S."/>
            <person name="Charusanti P."/>
            <person name="Shaw S."/>
            <person name="Blin K."/>
            <person name="Weber T."/>
        </authorList>
    </citation>
    <scope>NUCLEOTIDE SEQUENCE</scope>
    <source>
        <strain evidence="7">NBC_00489</strain>
    </source>
</reference>
<gene>
    <name evidence="7" type="ORF">OHN36_03050</name>
</gene>
<proteinExistence type="predicted"/>
<dbReference type="PANTHER" id="PTHR30055:SF234">
    <property type="entry name" value="HTH-TYPE TRANSCRIPTIONAL REGULATOR BETI"/>
    <property type="match status" value="1"/>
</dbReference>
<evidence type="ECO:0000256" key="1">
    <source>
        <dbReference type="ARBA" id="ARBA00023015"/>
    </source>
</evidence>
<evidence type="ECO:0000256" key="4">
    <source>
        <dbReference type="PROSITE-ProRule" id="PRU00335"/>
    </source>
</evidence>
<dbReference type="Pfam" id="PF00440">
    <property type="entry name" value="TetR_N"/>
    <property type="match status" value="1"/>
</dbReference>
<dbReference type="SUPFAM" id="SSF48498">
    <property type="entry name" value="Tetracyclin repressor-like, C-terminal domain"/>
    <property type="match status" value="1"/>
</dbReference>
<dbReference type="Pfam" id="PF21597">
    <property type="entry name" value="TetR_C_43"/>
    <property type="match status" value="1"/>
</dbReference>
<feature type="compositionally biased region" description="Low complexity" evidence="5">
    <location>
        <begin position="19"/>
        <end position="28"/>
    </location>
</feature>
<dbReference type="InterPro" id="IPR001647">
    <property type="entry name" value="HTH_TetR"/>
</dbReference>
<keyword evidence="1" id="KW-0805">Transcription regulation</keyword>
<dbReference type="InterPro" id="IPR009057">
    <property type="entry name" value="Homeodomain-like_sf"/>
</dbReference>
<dbReference type="SUPFAM" id="SSF46689">
    <property type="entry name" value="Homeodomain-like"/>
    <property type="match status" value="1"/>
</dbReference>
<protein>
    <submittedName>
        <fullName evidence="7">TetR/AcrR family transcriptional regulator</fullName>
    </submittedName>
</protein>
<dbReference type="Proteomes" id="UP001432161">
    <property type="component" value="Chromosome"/>
</dbReference>
<organism evidence="7 8">
    <name type="scientific">Streptomyces griseoaurantiacus</name>
    <dbReference type="NCBI Taxonomy" id="68213"/>
    <lineage>
        <taxon>Bacteria</taxon>
        <taxon>Bacillati</taxon>
        <taxon>Actinomycetota</taxon>
        <taxon>Actinomycetes</taxon>
        <taxon>Kitasatosporales</taxon>
        <taxon>Streptomycetaceae</taxon>
        <taxon>Streptomyces</taxon>
        <taxon>Streptomyces aurantiacus group</taxon>
    </lineage>
</organism>
<feature type="region of interest" description="Disordered" evidence="5">
    <location>
        <begin position="227"/>
        <end position="261"/>
    </location>
</feature>
<evidence type="ECO:0000256" key="2">
    <source>
        <dbReference type="ARBA" id="ARBA00023125"/>
    </source>
</evidence>
<dbReference type="InterPro" id="IPR050109">
    <property type="entry name" value="HTH-type_TetR-like_transc_reg"/>
</dbReference>
<feature type="compositionally biased region" description="Pro residues" evidence="5">
    <location>
        <begin position="228"/>
        <end position="241"/>
    </location>
</feature>
<feature type="DNA-binding region" description="H-T-H motif" evidence="4">
    <location>
        <begin position="72"/>
        <end position="91"/>
    </location>
</feature>
<evidence type="ECO:0000313" key="8">
    <source>
        <dbReference type="Proteomes" id="UP001432161"/>
    </source>
</evidence>
<dbReference type="InterPro" id="IPR049445">
    <property type="entry name" value="TetR_SbtR-like_C"/>
</dbReference>
<evidence type="ECO:0000259" key="6">
    <source>
        <dbReference type="PROSITE" id="PS50977"/>
    </source>
</evidence>
<dbReference type="PRINTS" id="PR00455">
    <property type="entry name" value="HTHTETR"/>
</dbReference>
<dbReference type="EMBL" id="CP108330">
    <property type="protein sequence ID" value="WUR36227.1"/>
    <property type="molecule type" value="Genomic_DNA"/>
</dbReference>
<keyword evidence="2 4" id="KW-0238">DNA-binding</keyword>
<keyword evidence="3" id="KW-0804">Transcription</keyword>
<dbReference type="PANTHER" id="PTHR30055">
    <property type="entry name" value="HTH-TYPE TRANSCRIPTIONAL REGULATOR RUTR"/>
    <property type="match status" value="1"/>
</dbReference>
<dbReference type="PROSITE" id="PS50977">
    <property type="entry name" value="HTH_TETR_2"/>
    <property type="match status" value="1"/>
</dbReference>
<sequence length="261" mass="27760">MPAHPSHKTAGRNGEEAHGAATGASAGGPRTDAHHELRTDAHHELRTDALRNRERLVEAAREVFAAQGVDAPLGAVARRAGVGMATLYRRFPTRSALVTAAYDGQLSACATALDEALADPDAGHGLYHLLETACVTLVTDRGFDTVFMTGFPEALDRRRERTRAQEALSVLVRRARETGRLREDFEPSDITLLLVAVSGLAGRPREVAVPAARRLLTYLFQSFQARPPARPGPLPPAPPVDPAGFGALDPMDEGPSSGLGG</sequence>
<evidence type="ECO:0000256" key="5">
    <source>
        <dbReference type="SAM" id="MobiDB-lite"/>
    </source>
</evidence>
<evidence type="ECO:0000313" key="7">
    <source>
        <dbReference type="EMBL" id="WUR36227.1"/>
    </source>
</evidence>
<feature type="domain" description="HTH tetR-type" evidence="6">
    <location>
        <begin position="50"/>
        <end position="109"/>
    </location>
</feature>
<feature type="compositionally biased region" description="Basic residues" evidence="5">
    <location>
        <begin position="1"/>
        <end position="10"/>
    </location>
</feature>